<name>A0A6P7XHL9_9AMPH</name>
<dbReference type="PRINTS" id="PR00137">
    <property type="entry name" value="LYSOZYME"/>
</dbReference>
<evidence type="ECO:0000313" key="6">
    <source>
        <dbReference type="Proteomes" id="UP000515156"/>
    </source>
</evidence>
<organism evidence="6 7">
    <name type="scientific">Microcaecilia unicolor</name>
    <dbReference type="NCBI Taxonomy" id="1415580"/>
    <lineage>
        <taxon>Eukaryota</taxon>
        <taxon>Metazoa</taxon>
        <taxon>Chordata</taxon>
        <taxon>Craniata</taxon>
        <taxon>Vertebrata</taxon>
        <taxon>Euteleostomi</taxon>
        <taxon>Amphibia</taxon>
        <taxon>Gymnophiona</taxon>
        <taxon>Siphonopidae</taxon>
        <taxon>Microcaecilia</taxon>
    </lineage>
</organism>
<dbReference type="GO" id="GO:0003796">
    <property type="term" value="F:lysozyme activity"/>
    <property type="evidence" value="ECO:0007669"/>
    <property type="project" value="InterPro"/>
</dbReference>
<dbReference type="PRINTS" id="PR00135">
    <property type="entry name" value="LYZLACT"/>
</dbReference>
<evidence type="ECO:0000256" key="4">
    <source>
        <dbReference type="SAM" id="SignalP"/>
    </source>
</evidence>
<evidence type="ECO:0000259" key="5">
    <source>
        <dbReference type="PROSITE" id="PS00128"/>
    </source>
</evidence>
<dbReference type="FunFam" id="1.10.530.10:FF:000001">
    <property type="entry name" value="Lysozyme C"/>
    <property type="match status" value="1"/>
</dbReference>
<dbReference type="InterPro" id="IPR001916">
    <property type="entry name" value="Glyco_hydro_22"/>
</dbReference>
<evidence type="ECO:0000256" key="1">
    <source>
        <dbReference type="ARBA" id="ARBA00010859"/>
    </source>
</evidence>
<dbReference type="RefSeq" id="XP_030049764.1">
    <property type="nucleotide sequence ID" value="XM_030193904.1"/>
</dbReference>
<dbReference type="AlphaFoldDB" id="A0A6P7XHL9"/>
<dbReference type="PANTHER" id="PTHR11407:SF69">
    <property type="entry name" value="LYSOZYME C, MILK ISOZYME"/>
    <property type="match status" value="1"/>
</dbReference>
<gene>
    <name evidence="7" type="primary">LOC115463428</name>
</gene>
<reference evidence="7" key="1">
    <citation type="submission" date="2025-08" db="UniProtKB">
        <authorList>
            <consortium name="RefSeq"/>
        </authorList>
    </citation>
    <scope>IDENTIFICATION</scope>
</reference>
<dbReference type="InterPro" id="IPR000974">
    <property type="entry name" value="Glyco_hydro_22_lys"/>
</dbReference>
<dbReference type="OrthoDB" id="17373at2759"/>
<dbReference type="SUPFAM" id="SSF53955">
    <property type="entry name" value="Lysozyme-like"/>
    <property type="match status" value="1"/>
</dbReference>
<dbReference type="PANTHER" id="PTHR11407">
    <property type="entry name" value="LYSOZYME C"/>
    <property type="match status" value="1"/>
</dbReference>
<protein>
    <submittedName>
        <fullName evidence="7">Lysozyme C-like isoform X1</fullName>
    </submittedName>
</protein>
<sequence length="147" mass="15907">MKPIAIAFLLGLLVLKSEARVFSKCELASALKRGGMAGYHGITLANWMCLVHHESGYNTTAVNDNGPSRDYGIFQINSYLWCNDGQTLGSKNECGINCSSLLNIDIGDDIACAKTVVRKPQGINAWASWRTDCKGRNLSSFVSGCTV</sequence>
<dbReference type="GeneID" id="115463428"/>
<feature type="signal peptide" evidence="4">
    <location>
        <begin position="1"/>
        <end position="19"/>
    </location>
</feature>
<dbReference type="Pfam" id="PF00062">
    <property type="entry name" value="Lys"/>
    <property type="match status" value="1"/>
</dbReference>
<dbReference type="KEGG" id="muo:115463428"/>
<dbReference type="PROSITE" id="PS51348">
    <property type="entry name" value="GLYCOSYL_HYDROL_F22_2"/>
    <property type="match status" value="1"/>
</dbReference>
<feature type="domain" description="Glycosyl hydrolases family 22 (GH22)" evidence="5">
    <location>
        <begin position="94"/>
        <end position="112"/>
    </location>
</feature>
<dbReference type="FunCoup" id="A0A6P7XHL9">
    <property type="interactions" value="88"/>
</dbReference>
<evidence type="ECO:0000313" key="7">
    <source>
        <dbReference type="RefSeq" id="XP_030049764.1"/>
    </source>
</evidence>
<dbReference type="InterPro" id="IPR019799">
    <property type="entry name" value="Glyco_hydro_22_CS"/>
</dbReference>
<accession>A0A6P7XHL9</accession>
<dbReference type="PROSITE" id="PS00128">
    <property type="entry name" value="GLYCOSYL_HYDROL_F22_1"/>
    <property type="match status" value="1"/>
</dbReference>
<keyword evidence="2" id="KW-1015">Disulfide bond</keyword>
<dbReference type="Proteomes" id="UP000515156">
    <property type="component" value="Chromosome 2"/>
</dbReference>
<comment type="similarity">
    <text evidence="1 3">Belongs to the glycosyl hydrolase 22 family.</text>
</comment>
<keyword evidence="4" id="KW-0732">Signal</keyword>
<feature type="chain" id="PRO_5027605081" evidence="4">
    <location>
        <begin position="20"/>
        <end position="147"/>
    </location>
</feature>
<dbReference type="Gene3D" id="1.10.530.10">
    <property type="match status" value="1"/>
</dbReference>
<evidence type="ECO:0000256" key="2">
    <source>
        <dbReference type="ARBA" id="ARBA00023157"/>
    </source>
</evidence>
<dbReference type="InterPro" id="IPR023346">
    <property type="entry name" value="Lysozyme-like_dom_sf"/>
</dbReference>
<dbReference type="InParanoid" id="A0A6P7XHL9"/>
<dbReference type="SMART" id="SM00263">
    <property type="entry name" value="LYZ1"/>
    <property type="match status" value="1"/>
</dbReference>
<keyword evidence="6" id="KW-1185">Reference proteome</keyword>
<evidence type="ECO:0000256" key="3">
    <source>
        <dbReference type="RuleBase" id="RU004440"/>
    </source>
</evidence>
<proteinExistence type="inferred from homology"/>
<dbReference type="CDD" id="cd16897">
    <property type="entry name" value="LYZ_C"/>
    <property type="match status" value="1"/>
</dbReference>